<evidence type="ECO:0000313" key="3">
    <source>
        <dbReference type="Proteomes" id="UP000800097"/>
    </source>
</evidence>
<sequence length="61" mass="6739">GTSRRNPPSLTFLRRAWSKLVPVLLAIIVAVLVAALHSSTQRLTPRSLDLIPTLRSPTHSR</sequence>
<name>A0A6A6JH44_WESOR</name>
<keyword evidence="3" id="KW-1185">Reference proteome</keyword>
<feature type="non-terminal residue" evidence="2">
    <location>
        <position position="1"/>
    </location>
</feature>
<keyword evidence="1" id="KW-0472">Membrane</keyword>
<dbReference type="EMBL" id="ML986497">
    <property type="protein sequence ID" value="KAF2275524.1"/>
    <property type="molecule type" value="Genomic_DNA"/>
</dbReference>
<keyword evidence="1" id="KW-1133">Transmembrane helix</keyword>
<dbReference type="Proteomes" id="UP000800097">
    <property type="component" value="Unassembled WGS sequence"/>
</dbReference>
<protein>
    <submittedName>
        <fullName evidence="2">Uncharacterized protein</fullName>
    </submittedName>
</protein>
<feature type="transmembrane region" description="Helical" evidence="1">
    <location>
        <begin position="20"/>
        <end position="37"/>
    </location>
</feature>
<accession>A0A6A6JH44</accession>
<gene>
    <name evidence="2" type="ORF">EI97DRAFT_468077</name>
</gene>
<dbReference type="GeneID" id="54554814"/>
<dbReference type="RefSeq" id="XP_033653063.1">
    <property type="nucleotide sequence ID" value="XM_033801639.1"/>
</dbReference>
<evidence type="ECO:0000256" key="1">
    <source>
        <dbReference type="SAM" id="Phobius"/>
    </source>
</evidence>
<keyword evidence="1" id="KW-0812">Transmembrane</keyword>
<dbReference type="AlphaFoldDB" id="A0A6A6JH44"/>
<proteinExistence type="predicted"/>
<evidence type="ECO:0000313" key="2">
    <source>
        <dbReference type="EMBL" id="KAF2275524.1"/>
    </source>
</evidence>
<reference evidence="2" key="1">
    <citation type="journal article" date="2020" name="Stud. Mycol.">
        <title>101 Dothideomycetes genomes: a test case for predicting lifestyles and emergence of pathogens.</title>
        <authorList>
            <person name="Haridas S."/>
            <person name="Albert R."/>
            <person name="Binder M."/>
            <person name="Bloem J."/>
            <person name="Labutti K."/>
            <person name="Salamov A."/>
            <person name="Andreopoulos B."/>
            <person name="Baker S."/>
            <person name="Barry K."/>
            <person name="Bills G."/>
            <person name="Bluhm B."/>
            <person name="Cannon C."/>
            <person name="Castanera R."/>
            <person name="Culley D."/>
            <person name="Daum C."/>
            <person name="Ezra D."/>
            <person name="Gonzalez J."/>
            <person name="Henrissat B."/>
            <person name="Kuo A."/>
            <person name="Liang C."/>
            <person name="Lipzen A."/>
            <person name="Lutzoni F."/>
            <person name="Magnuson J."/>
            <person name="Mondo S."/>
            <person name="Nolan M."/>
            <person name="Ohm R."/>
            <person name="Pangilinan J."/>
            <person name="Park H.-J."/>
            <person name="Ramirez L."/>
            <person name="Alfaro M."/>
            <person name="Sun H."/>
            <person name="Tritt A."/>
            <person name="Yoshinaga Y."/>
            <person name="Zwiers L.-H."/>
            <person name="Turgeon B."/>
            <person name="Goodwin S."/>
            <person name="Spatafora J."/>
            <person name="Crous P."/>
            <person name="Grigoriev I."/>
        </authorList>
    </citation>
    <scope>NUCLEOTIDE SEQUENCE</scope>
    <source>
        <strain evidence="2">CBS 379.55</strain>
    </source>
</reference>
<organism evidence="2 3">
    <name type="scientific">Westerdykella ornata</name>
    <dbReference type="NCBI Taxonomy" id="318751"/>
    <lineage>
        <taxon>Eukaryota</taxon>
        <taxon>Fungi</taxon>
        <taxon>Dikarya</taxon>
        <taxon>Ascomycota</taxon>
        <taxon>Pezizomycotina</taxon>
        <taxon>Dothideomycetes</taxon>
        <taxon>Pleosporomycetidae</taxon>
        <taxon>Pleosporales</taxon>
        <taxon>Sporormiaceae</taxon>
        <taxon>Westerdykella</taxon>
    </lineage>
</organism>